<dbReference type="HOGENOM" id="CLU_1089089_0_0_6"/>
<reference evidence="1 2" key="2">
    <citation type="journal article" date="2013" name="Int. J. Syst. Evol. Microbiol.">
        <title>Methylophaga nitratireducenticrescens sp. nov. and Methylophaga frappieri sp. nov., isolated from the biofilm of the methanol-fed denitrification system treating the seawater at the Montreal Biodome.</title>
        <authorList>
            <person name="Villeneuve C."/>
            <person name="Martineau C."/>
            <person name="Mauffrey F."/>
            <person name="Villemur R."/>
        </authorList>
    </citation>
    <scope>NUCLEOTIDE SEQUENCE [LARGE SCALE GENOMIC DNA]</scope>
    <source>
        <strain evidence="1 2">JAM1</strain>
    </source>
</reference>
<dbReference type="EMBL" id="CP003390">
    <property type="protein sequence ID" value="AFI84674.1"/>
    <property type="molecule type" value="Genomic_DNA"/>
</dbReference>
<dbReference type="KEGG" id="mej:Q7A_1856"/>
<organism evidence="1 2">
    <name type="scientific">Methylophaga nitratireducenticrescens</name>
    <dbReference type="NCBI Taxonomy" id="754476"/>
    <lineage>
        <taxon>Bacteria</taxon>
        <taxon>Pseudomonadati</taxon>
        <taxon>Pseudomonadota</taxon>
        <taxon>Gammaproteobacteria</taxon>
        <taxon>Thiotrichales</taxon>
        <taxon>Piscirickettsiaceae</taxon>
        <taxon>Methylophaga</taxon>
    </lineage>
</organism>
<reference evidence="1 2" key="1">
    <citation type="journal article" date="2012" name="J. Bacteriol.">
        <title>Complete genome sequences of Methylophaga sp. strain JAM1 and Methylophaga sp. strain JAM7.</title>
        <authorList>
            <person name="Villeneuve C."/>
            <person name="Martineau C."/>
            <person name="Mauffrey F."/>
            <person name="Villemur R."/>
        </authorList>
    </citation>
    <scope>NUCLEOTIDE SEQUENCE [LARGE SCALE GENOMIC DNA]</scope>
    <source>
        <strain evidence="1 2">JAM1</strain>
    </source>
</reference>
<accession>I1XJV5</accession>
<name>I1XJV5_METNJ</name>
<dbReference type="OrthoDB" id="6103242at2"/>
<gene>
    <name evidence="1" type="ordered locus">Q7A_1856</name>
</gene>
<dbReference type="AlphaFoldDB" id="I1XJV5"/>
<evidence type="ECO:0000313" key="2">
    <source>
        <dbReference type="Proteomes" id="UP000009144"/>
    </source>
</evidence>
<evidence type="ECO:0000313" key="1">
    <source>
        <dbReference type="EMBL" id="AFI84674.1"/>
    </source>
</evidence>
<sequence>MTIQSDISIKPLTIHRELVEAFAKGPDSAGILQGVRKLRKGRPHTPTFLFPSPKNGGHFIGCEGSLEPLMALALELNPDIKQYRGQPIELPGPNGRKITPDFAVDLGDGFAVIDIKPEGRLSSPRVKVRMQHIRTLLQQAHIPHFIMTEKQLCRQPFLQIRQAFKKGLGIKLTTYQRNKLLHCIDEQITTVQKLREYAIECGFRPHIIETAAASGMLTFNLNTPWAEYSKIGVNHEHNRLSTSGWGTVHDICLPI</sequence>
<protein>
    <submittedName>
        <fullName evidence="1">Uncharacterized protein</fullName>
    </submittedName>
</protein>
<dbReference type="STRING" id="754476.Q7A_1856"/>
<dbReference type="PATRIC" id="fig|754476.3.peg.1833"/>
<proteinExistence type="predicted"/>
<dbReference type="RefSeq" id="WP_014707045.1">
    <property type="nucleotide sequence ID" value="NC_017857.3"/>
</dbReference>
<dbReference type="eggNOG" id="ENOG5033IHU">
    <property type="taxonomic scope" value="Bacteria"/>
</dbReference>
<dbReference type="Proteomes" id="UP000009144">
    <property type="component" value="Chromosome"/>
</dbReference>
<keyword evidence="2" id="KW-1185">Reference proteome</keyword>